<organism evidence="1">
    <name type="scientific">Anguilla anguilla</name>
    <name type="common">European freshwater eel</name>
    <name type="synonym">Muraena anguilla</name>
    <dbReference type="NCBI Taxonomy" id="7936"/>
    <lineage>
        <taxon>Eukaryota</taxon>
        <taxon>Metazoa</taxon>
        <taxon>Chordata</taxon>
        <taxon>Craniata</taxon>
        <taxon>Vertebrata</taxon>
        <taxon>Euteleostomi</taxon>
        <taxon>Actinopterygii</taxon>
        <taxon>Neopterygii</taxon>
        <taxon>Teleostei</taxon>
        <taxon>Anguilliformes</taxon>
        <taxon>Anguillidae</taxon>
        <taxon>Anguilla</taxon>
    </lineage>
</organism>
<sequence>MIFSDFIKVVLKGHCGGVSRSLICFQLKCTACKLSVHIFYLHSAKHLLPH</sequence>
<name>A0A0E9TZS0_ANGAN</name>
<protein>
    <submittedName>
        <fullName evidence="1">Uncharacterized protein</fullName>
    </submittedName>
</protein>
<reference evidence="1" key="1">
    <citation type="submission" date="2014-11" db="EMBL/GenBank/DDBJ databases">
        <authorList>
            <person name="Amaro Gonzalez C."/>
        </authorList>
    </citation>
    <scope>NUCLEOTIDE SEQUENCE</scope>
</reference>
<proteinExistence type="predicted"/>
<accession>A0A0E9TZS0</accession>
<reference evidence="1" key="2">
    <citation type="journal article" date="2015" name="Fish Shellfish Immunol.">
        <title>Early steps in the European eel (Anguilla anguilla)-Vibrio vulnificus interaction in the gills: Role of the RtxA13 toxin.</title>
        <authorList>
            <person name="Callol A."/>
            <person name="Pajuelo D."/>
            <person name="Ebbesson L."/>
            <person name="Teles M."/>
            <person name="MacKenzie S."/>
            <person name="Amaro C."/>
        </authorList>
    </citation>
    <scope>NUCLEOTIDE SEQUENCE</scope>
</reference>
<dbReference type="EMBL" id="GBXM01050152">
    <property type="protein sequence ID" value="JAH58425.1"/>
    <property type="molecule type" value="Transcribed_RNA"/>
</dbReference>
<evidence type="ECO:0000313" key="1">
    <source>
        <dbReference type="EMBL" id="JAH58425.1"/>
    </source>
</evidence>
<dbReference type="AlphaFoldDB" id="A0A0E9TZS0"/>